<sequence length="50" mass="5421">LELMERSGVICTPGSSFGSLGEGYVRMALVLPPEKLWEAVESIRESGILL</sequence>
<dbReference type="GO" id="GO:0008483">
    <property type="term" value="F:transaminase activity"/>
    <property type="evidence" value="ECO:0007669"/>
    <property type="project" value="UniProtKB-KW"/>
</dbReference>
<accession>A0A9D1T7S1</accession>
<dbReference type="EMBL" id="DVOS01000024">
    <property type="protein sequence ID" value="HIV22736.1"/>
    <property type="molecule type" value="Genomic_DNA"/>
</dbReference>
<comment type="caution">
    <text evidence="1">The sequence shown here is derived from an EMBL/GenBank/DDBJ whole genome shotgun (WGS) entry which is preliminary data.</text>
</comment>
<keyword evidence="1" id="KW-0032">Aminotransferase</keyword>
<evidence type="ECO:0000313" key="1">
    <source>
        <dbReference type="EMBL" id="HIV22736.1"/>
    </source>
</evidence>
<gene>
    <name evidence="1" type="ORF">IAC80_02225</name>
</gene>
<proteinExistence type="predicted"/>
<dbReference type="Proteomes" id="UP000886889">
    <property type="component" value="Unassembled WGS sequence"/>
</dbReference>
<reference evidence="1" key="1">
    <citation type="submission" date="2020-10" db="EMBL/GenBank/DDBJ databases">
        <authorList>
            <person name="Gilroy R."/>
        </authorList>
    </citation>
    <scope>NUCLEOTIDE SEQUENCE</scope>
    <source>
        <strain evidence="1">ChiBcec6-7307</strain>
    </source>
</reference>
<name>A0A9D1T7S1_9FIRM</name>
<feature type="non-terminal residue" evidence="1">
    <location>
        <position position="1"/>
    </location>
</feature>
<dbReference type="Gene3D" id="3.90.1150.10">
    <property type="entry name" value="Aspartate Aminotransferase, domain 1"/>
    <property type="match status" value="1"/>
</dbReference>
<protein>
    <submittedName>
        <fullName evidence="1">LL-diaminopimelate aminotransferase</fullName>
    </submittedName>
</protein>
<dbReference type="AlphaFoldDB" id="A0A9D1T7S1"/>
<reference evidence="1" key="2">
    <citation type="journal article" date="2021" name="PeerJ">
        <title>Extensive microbial diversity within the chicken gut microbiome revealed by metagenomics and culture.</title>
        <authorList>
            <person name="Gilroy R."/>
            <person name="Ravi A."/>
            <person name="Getino M."/>
            <person name="Pursley I."/>
            <person name="Horton D.L."/>
            <person name="Alikhan N.F."/>
            <person name="Baker D."/>
            <person name="Gharbi K."/>
            <person name="Hall N."/>
            <person name="Watson M."/>
            <person name="Adriaenssens E.M."/>
            <person name="Foster-Nyarko E."/>
            <person name="Jarju S."/>
            <person name="Secka A."/>
            <person name="Antonio M."/>
            <person name="Oren A."/>
            <person name="Chaudhuri R.R."/>
            <person name="La Ragione R."/>
            <person name="Hildebrand F."/>
            <person name="Pallen M.J."/>
        </authorList>
    </citation>
    <scope>NUCLEOTIDE SEQUENCE</scope>
    <source>
        <strain evidence="1">ChiBcec6-7307</strain>
    </source>
</reference>
<dbReference type="InterPro" id="IPR015422">
    <property type="entry name" value="PyrdxlP-dep_Trfase_small"/>
</dbReference>
<dbReference type="InterPro" id="IPR015424">
    <property type="entry name" value="PyrdxlP-dep_Trfase"/>
</dbReference>
<dbReference type="SUPFAM" id="SSF53383">
    <property type="entry name" value="PLP-dependent transferases"/>
    <property type="match status" value="1"/>
</dbReference>
<keyword evidence="1" id="KW-0808">Transferase</keyword>
<organism evidence="1 2">
    <name type="scientific">Candidatus Merdiplasma excrementigallinarum</name>
    <dbReference type="NCBI Taxonomy" id="2840864"/>
    <lineage>
        <taxon>Bacteria</taxon>
        <taxon>Bacillati</taxon>
        <taxon>Bacillota</taxon>
        <taxon>Clostridia</taxon>
        <taxon>Lachnospirales</taxon>
        <taxon>Lachnospiraceae</taxon>
        <taxon>Lachnospiraceae incertae sedis</taxon>
        <taxon>Candidatus Merdiplasma</taxon>
    </lineage>
</organism>
<evidence type="ECO:0000313" key="2">
    <source>
        <dbReference type="Proteomes" id="UP000886889"/>
    </source>
</evidence>